<name>A0A812R1T6_9DINO</name>
<gene>
    <name evidence="4" type="primary">ppsA</name>
    <name evidence="4" type="ORF">SNAT2548_LOCUS22562</name>
</gene>
<dbReference type="PANTHER" id="PTHR43775:SF37">
    <property type="entry name" value="SI:DKEY-61P9.11"/>
    <property type="match status" value="1"/>
</dbReference>
<dbReference type="GO" id="GO:0006633">
    <property type="term" value="P:fatty acid biosynthetic process"/>
    <property type="evidence" value="ECO:0007669"/>
    <property type="project" value="TreeGrafter"/>
</dbReference>
<accession>A0A812R1T6</accession>
<evidence type="ECO:0000256" key="2">
    <source>
        <dbReference type="ARBA" id="ARBA00022553"/>
    </source>
</evidence>
<dbReference type="Proteomes" id="UP000604046">
    <property type="component" value="Unassembled WGS sequence"/>
</dbReference>
<evidence type="ECO:0000259" key="3">
    <source>
        <dbReference type="PROSITE" id="PS52004"/>
    </source>
</evidence>
<keyword evidence="1" id="KW-0596">Phosphopantetheine</keyword>
<dbReference type="OrthoDB" id="329835at2759"/>
<dbReference type="InterPro" id="IPR020841">
    <property type="entry name" value="PKS_Beta-ketoAc_synthase_dom"/>
</dbReference>
<comment type="caution">
    <text evidence="4">The sequence shown here is derived from an EMBL/GenBank/DDBJ whole genome shotgun (WGS) entry which is preliminary data.</text>
</comment>
<evidence type="ECO:0000313" key="4">
    <source>
        <dbReference type="EMBL" id="CAE7414971.1"/>
    </source>
</evidence>
<dbReference type="AlphaFoldDB" id="A0A812R1T6"/>
<dbReference type="PROSITE" id="PS52004">
    <property type="entry name" value="KS3_2"/>
    <property type="match status" value="1"/>
</dbReference>
<evidence type="ECO:0000313" key="5">
    <source>
        <dbReference type="Proteomes" id="UP000604046"/>
    </source>
</evidence>
<dbReference type="GO" id="GO:0004312">
    <property type="term" value="F:fatty acid synthase activity"/>
    <property type="evidence" value="ECO:0007669"/>
    <property type="project" value="TreeGrafter"/>
</dbReference>
<dbReference type="Pfam" id="PF02801">
    <property type="entry name" value="Ketoacyl-synt_C"/>
    <property type="match status" value="1"/>
</dbReference>
<dbReference type="SUPFAM" id="SSF53901">
    <property type="entry name" value="Thiolase-like"/>
    <property type="match status" value="1"/>
</dbReference>
<proteinExistence type="predicted"/>
<reference evidence="4" key="1">
    <citation type="submission" date="2021-02" db="EMBL/GenBank/DDBJ databases">
        <authorList>
            <person name="Dougan E. K."/>
            <person name="Rhodes N."/>
            <person name="Thang M."/>
            <person name="Chan C."/>
        </authorList>
    </citation>
    <scope>NUCLEOTIDE SEQUENCE</scope>
</reference>
<keyword evidence="2" id="KW-0597">Phosphoprotein</keyword>
<dbReference type="InterPro" id="IPR016039">
    <property type="entry name" value="Thiolase-like"/>
</dbReference>
<dbReference type="PANTHER" id="PTHR43775">
    <property type="entry name" value="FATTY ACID SYNTHASE"/>
    <property type="match status" value="1"/>
</dbReference>
<sequence>MVECHGTGTALGDPIEAGALAAVLGTSKAEDPLWLAAGKTNLGHLEAAAGFAGAAKVISCLQHGRVTSNLHFAELNPHVDLDGLAVPGVVSQLLQTPEDELISGLSSFGFGGSNSHVLLAKSKPALLDKGERRASRRAPRVAMLFTGQSTLRQTTVTTVKTCKMT</sequence>
<evidence type="ECO:0000256" key="1">
    <source>
        <dbReference type="ARBA" id="ARBA00022450"/>
    </source>
</evidence>
<keyword evidence="5" id="KW-1185">Reference proteome</keyword>
<organism evidence="4 5">
    <name type="scientific">Symbiodinium natans</name>
    <dbReference type="NCBI Taxonomy" id="878477"/>
    <lineage>
        <taxon>Eukaryota</taxon>
        <taxon>Sar</taxon>
        <taxon>Alveolata</taxon>
        <taxon>Dinophyceae</taxon>
        <taxon>Suessiales</taxon>
        <taxon>Symbiodiniaceae</taxon>
        <taxon>Symbiodinium</taxon>
    </lineage>
</organism>
<dbReference type="InterPro" id="IPR050091">
    <property type="entry name" value="PKS_NRPS_Biosynth_Enz"/>
</dbReference>
<dbReference type="EMBL" id="CAJNDS010002292">
    <property type="protein sequence ID" value="CAE7414971.1"/>
    <property type="molecule type" value="Genomic_DNA"/>
</dbReference>
<protein>
    <submittedName>
        <fullName evidence="4">PpsA protein</fullName>
    </submittedName>
</protein>
<feature type="domain" description="Ketosynthase family 3 (KS3)" evidence="3">
    <location>
        <begin position="1"/>
        <end position="121"/>
    </location>
</feature>
<dbReference type="Gene3D" id="3.40.47.10">
    <property type="match status" value="1"/>
</dbReference>
<dbReference type="InterPro" id="IPR014031">
    <property type="entry name" value="Ketoacyl_synth_C"/>
</dbReference>